<comment type="caution">
    <text evidence="2">The sequence shown here is derived from an EMBL/GenBank/DDBJ whole genome shotgun (WGS) entry which is preliminary data.</text>
</comment>
<reference evidence="2" key="1">
    <citation type="submission" date="2021-06" db="EMBL/GenBank/DDBJ databases">
        <authorList>
            <person name="Kallberg Y."/>
            <person name="Tangrot J."/>
            <person name="Rosling A."/>
        </authorList>
    </citation>
    <scope>NUCLEOTIDE SEQUENCE</scope>
    <source>
        <strain evidence="2">IN212</strain>
    </source>
</reference>
<accession>A0A9N9DCW9</accession>
<protein>
    <submittedName>
        <fullName evidence="2">9319_t:CDS:1</fullName>
    </submittedName>
</protein>
<feature type="compositionally biased region" description="Polar residues" evidence="1">
    <location>
        <begin position="1"/>
        <end position="17"/>
    </location>
</feature>
<evidence type="ECO:0000256" key="1">
    <source>
        <dbReference type="SAM" id="MobiDB-lite"/>
    </source>
</evidence>
<proteinExistence type="predicted"/>
<feature type="region of interest" description="Disordered" evidence="1">
    <location>
        <begin position="1"/>
        <end position="43"/>
    </location>
</feature>
<dbReference type="EMBL" id="CAJVPZ010011971">
    <property type="protein sequence ID" value="CAG8635300.1"/>
    <property type="molecule type" value="Genomic_DNA"/>
</dbReference>
<evidence type="ECO:0000313" key="3">
    <source>
        <dbReference type="Proteomes" id="UP000789396"/>
    </source>
</evidence>
<organism evidence="2 3">
    <name type="scientific">Racocetra fulgida</name>
    <dbReference type="NCBI Taxonomy" id="60492"/>
    <lineage>
        <taxon>Eukaryota</taxon>
        <taxon>Fungi</taxon>
        <taxon>Fungi incertae sedis</taxon>
        <taxon>Mucoromycota</taxon>
        <taxon>Glomeromycotina</taxon>
        <taxon>Glomeromycetes</taxon>
        <taxon>Diversisporales</taxon>
        <taxon>Gigasporaceae</taxon>
        <taxon>Racocetra</taxon>
    </lineage>
</organism>
<sequence length="63" mass="7230">MPQMNRRSNISIESGINSFPEPLDSQPSNNSYHHYIADEDESSSEDKLFLRLINIVIQAPLRN</sequence>
<name>A0A9N9DCW9_9GLOM</name>
<gene>
    <name evidence="2" type="ORF">RFULGI_LOCUS7875</name>
</gene>
<feature type="non-terminal residue" evidence="2">
    <location>
        <position position="63"/>
    </location>
</feature>
<dbReference type="Proteomes" id="UP000789396">
    <property type="component" value="Unassembled WGS sequence"/>
</dbReference>
<dbReference type="AlphaFoldDB" id="A0A9N9DCW9"/>
<evidence type="ECO:0000313" key="2">
    <source>
        <dbReference type="EMBL" id="CAG8635300.1"/>
    </source>
</evidence>
<keyword evidence="3" id="KW-1185">Reference proteome</keyword>